<dbReference type="PANTHER" id="PTHR30055">
    <property type="entry name" value="HTH-TYPE TRANSCRIPTIONAL REGULATOR RUTR"/>
    <property type="match status" value="1"/>
</dbReference>
<dbReference type="PROSITE" id="PS50977">
    <property type="entry name" value="HTH_TETR_2"/>
    <property type="match status" value="1"/>
</dbReference>
<proteinExistence type="predicted"/>
<dbReference type="Pfam" id="PF13305">
    <property type="entry name" value="TetR_C_33"/>
    <property type="match status" value="1"/>
</dbReference>
<keyword evidence="3" id="KW-0804">Transcription</keyword>
<evidence type="ECO:0000313" key="6">
    <source>
        <dbReference type="EMBL" id="CTQ42559.1"/>
    </source>
</evidence>
<dbReference type="OrthoDB" id="7223515at2"/>
<dbReference type="PANTHER" id="PTHR30055:SF234">
    <property type="entry name" value="HTH-TYPE TRANSCRIPTIONAL REGULATOR BETI"/>
    <property type="match status" value="1"/>
</dbReference>
<gene>
    <name evidence="6" type="ORF">LAL4801_00990</name>
</gene>
<evidence type="ECO:0000259" key="5">
    <source>
        <dbReference type="PROSITE" id="PS50977"/>
    </source>
</evidence>
<keyword evidence="1" id="KW-0805">Transcription regulation</keyword>
<evidence type="ECO:0000256" key="4">
    <source>
        <dbReference type="PROSITE-ProRule" id="PRU00335"/>
    </source>
</evidence>
<dbReference type="InterPro" id="IPR001647">
    <property type="entry name" value="HTH_TetR"/>
</dbReference>
<evidence type="ECO:0000256" key="2">
    <source>
        <dbReference type="ARBA" id="ARBA00023125"/>
    </source>
</evidence>
<organism evidence="6 7">
    <name type="scientific">Roseibium aggregatum</name>
    <dbReference type="NCBI Taxonomy" id="187304"/>
    <lineage>
        <taxon>Bacteria</taxon>
        <taxon>Pseudomonadati</taxon>
        <taxon>Pseudomonadota</taxon>
        <taxon>Alphaproteobacteria</taxon>
        <taxon>Hyphomicrobiales</taxon>
        <taxon>Stappiaceae</taxon>
        <taxon>Roseibium</taxon>
    </lineage>
</organism>
<accession>A0A0M6Y144</accession>
<feature type="DNA-binding region" description="H-T-H motif" evidence="4">
    <location>
        <begin position="33"/>
        <end position="52"/>
    </location>
</feature>
<dbReference type="SUPFAM" id="SSF46689">
    <property type="entry name" value="Homeodomain-like"/>
    <property type="match status" value="1"/>
</dbReference>
<dbReference type="Pfam" id="PF00440">
    <property type="entry name" value="TetR_N"/>
    <property type="match status" value="1"/>
</dbReference>
<feature type="domain" description="HTH tetR-type" evidence="5">
    <location>
        <begin position="10"/>
        <end position="70"/>
    </location>
</feature>
<protein>
    <submittedName>
        <fullName evidence="6">DNA-binding transcriptional repressor AcrR</fullName>
    </submittedName>
</protein>
<evidence type="ECO:0000256" key="1">
    <source>
        <dbReference type="ARBA" id="ARBA00023015"/>
    </source>
</evidence>
<sequence>MAGVQKAKSEETHRRVLEAAIAAVEAGGMEAVNIRKIAADAGYSVGSVYKHFADQDALLLAVNSVTLGRIKDLMASKVETVDEPLARLKVLALAYLAFARDNRNLWMTLFSHHLPEGKAVPEWHIQENIALLGFIAAPLRELDPSMMEEDLAARTRTAFAAVHGLVTISLEARFVGLSGEKLEQEMNFLVERLAG</sequence>
<dbReference type="KEGG" id="lagg:B0E33_25190"/>
<reference evidence="7" key="1">
    <citation type="submission" date="2015-07" db="EMBL/GenBank/DDBJ databases">
        <authorList>
            <person name="Rodrigo-Torres Lidia"/>
            <person name="Arahal R.David."/>
        </authorList>
    </citation>
    <scope>NUCLEOTIDE SEQUENCE [LARGE SCALE GENOMIC DNA]</scope>
    <source>
        <strain evidence="7">CECT 4801</strain>
    </source>
</reference>
<dbReference type="GO" id="GO:0000976">
    <property type="term" value="F:transcription cis-regulatory region binding"/>
    <property type="evidence" value="ECO:0007669"/>
    <property type="project" value="TreeGrafter"/>
</dbReference>
<name>A0A0M6Y144_9HYPH</name>
<dbReference type="STRING" id="187304.B0E33_25190"/>
<keyword evidence="2 4" id="KW-0238">DNA-binding</keyword>
<dbReference type="EMBL" id="CXST01000001">
    <property type="protein sequence ID" value="CTQ42559.1"/>
    <property type="molecule type" value="Genomic_DNA"/>
</dbReference>
<dbReference type="GO" id="GO:0003700">
    <property type="term" value="F:DNA-binding transcription factor activity"/>
    <property type="evidence" value="ECO:0007669"/>
    <property type="project" value="TreeGrafter"/>
</dbReference>
<evidence type="ECO:0000313" key="7">
    <source>
        <dbReference type="Proteomes" id="UP000048926"/>
    </source>
</evidence>
<dbReference type="InterPro" id="IPR009057">
    <property type="entry name" value="Homeodomain-like_sf"/>
</dbReference>
<dbReference type="Proteomes" id="UP000048926">
    <property type="component" value="Unassembled WGS sequence"/>
</dbReference>
<keyword evidence="7" id="KW-1185">Reference proteome</keyword>
<evidence type="ECO:0000256" key="3">
    <source>
        <dbReference type="ARBA" id="ARBA00023163"/>
    </source>
</evidence>
<dbReference type="SUPFAM" id="SSF48498">
    <property type="entry name" value="Tetracyclin repressor-like, C-terminal domain"/>
    <property type="match status" value="1"/>
</dbReference>
<dbReference type="Gene3D" id="1.10.357.10">
    <property type="entry name" value="Tetracycline Repressor, domain 2"/>
    <property type="match status" value="1"/>
</dbReference>
<dbReference type="InterPro" id="IPR036271">
    <property type="entry name" value="Tet_transcr_reg_TetR-rel_C_sf"/>
</dbReference>
<dbReference type="RefSeq" id="WP_055654588.1">
    <property type="nucleotide sequence ID" value="NZ_CP045617.1"/>
</dbReference>
<dbReference type="PRINTS" id="PR00455">
    <property type="entry name" value="HTHTETR"/>
</dbReference>
<dbReference type="InterPro" id="IPR025996">
    <property type="entry name" value="MT1864/Rv1816-like_C"/>
</dbReference>
<dbReference type="AlphaFoldDB" id="A0A0M6Y144"/>
<dbReference type="InterPro" id="IPR050109">
    <property type="entry name" value="HTH-type_TetR-like_transc_reg"/>
</dbReference>